<evidence type="ECO:0000313" key="2">
    <source>
        <dbReference type="Proteomes" id="UP000255297"/>
    </source>
</evidence>
<gene>
    <name evidence="1" type="ORF">NCTC11532_00541</name>
</gene>
<name>A0A378LPS8_9GAMM</name>
<dbReference type="Proteomes" id="UP000255297">
    <property type="component" value="Unassembled WGS sequence"/>
</dbReference>
<reference evidence="1 2" key="1">
    <citation type="submission" date="2018-06" db="EMBL/GenBank/DDBJ databases">
        <authorList>
            <consortium name="Pathogen Informatics"/>
            <person name="Doyle S."/>
        </authorList>
    </citation>
    <scope>NUCLEOTIDE SEQUENCE [LARGE SCALE GENOMIC DNA]</scope>
    <source>
        <strain evidence="1 2">NCTC11532</strain>
    </source>
</reference>
<evidence type="ECO:0000313" key="1">
    <source>
        <dbReference type="EMBL" id="STY28370.1"/>
    </source>
</evidence>
<dbReference type="STRING" id="1122170.GCA_000701265_02136"/>
<accession>A0A378LPS8</accession>
<dbReference type="RefSeq" id="WP_051635427.1">
    <property type="nucleotide sequence ID" value="NZ_CAAAIS010000002.1"/>
</dbReference>
<sequence length="464" mass="52516">MAYTKTDELFIEEFQKQYIAHLSKPYDPLNDENAAQHLLIQASPGDFGKISRIFDQLAGIPSVSREEFHARMAEAGSIEVYMRPIIDKVAELLLTPDKSKLKDEVIQAIGVGNYCRLVQGKNISEQEDRIKIVANIDPDVSEVETIKAKKRFVQAERNLAASCLQSILACYSAAIYQNNVLSQEKTRGQLGELIKALKNKIQIVDESVGKGFFPNGWQHPEWVSDKITLSEFDEEAIKLMRQGQSILEEDSPDKAALWKLLTHCDALYNRGKELLHESNTELTRITDLLQNLGFRIAKNGGSIFDLKEVKIPTPLELKEKINVLTEMLTLSETKIAVLSPLSQPLAALKQDLIDVKSHLDLFEKDFAHEINNNLVIPGFDEDVLRRYNESIVNFLRAVDTEAVKNNIQPYEMFILKRIVNVLSGGFFFSDERRLENQSIGIKNELLQMRETFSDEAASVEPPLL</sequence>
<dbReference type="OrthoDB" id="5636964at2"/>
<protein>
    <submittedName>
        <fullName evidence="1">Uncharacterized protein</fullName>
    </submittedName>
</protein>
<dbReference type="EMBL" id="UGPB01000001">
    <property type="protein sequence ID" value="STY28370.1"/>
    <property type="molecule type" value="Genomic_DNA"/>
</dbReference>
<keyword evidence="2" id="KW-1185">Reference proteome</keyword>
<dbReference type="AlphaFoldDB" id="A0A378LPS8"/>
<proteinExistence type="predicted"/>
<organism evidence="1 2">
    <name type="scientific">Legionella wadsworthii</name>
    <dbReference type="NCBI Taxonomy" id="28088"/>
    <lineage>
        <taxon>Bacteria</taxon>
        <taxon>Pseudomonadati</taxon>
        <taxon>Pseudomonadota</taxon>
        <taxon>Gammaproteobacteria</taxon>
        <taxon>Legionellales</taxon>
        <taxon>Legionellaceae</taxon>
        <taxon>Legionella</taxon>
    </lineage>
</organism>